<dbReference type="PANTHER" id="PTHR10127:SF880">
    <property type="entry name" value="ZINC METALLOPROTEINASE NAS-5"/>
    <property type="match status" value="1"/>
</dbReference>
<evidence type="ECO:0000256" key="2">
    <source>
        <dbReference type="PROSITE-ProRule" id="PRU01211"/>
    </source>
</evidence>
<dbReference type="Pfam" id="PF01400">
    <property type="entry name" value="Astacin"/>
    <property type="match status" value="1"/>
</dbReference>
<name>A0A915DXU8_9BILA</name>
<dbReference type="AlphaFoldDB" id="A0A915DXU8"/>
<feature type="binding site" evidence="2">
    <location>
        <position position="49"/>
    </location>
    <ligand>
        <name>Zn(2+)</name>
        <dbReference type="ChEBI" id="CHEBI:29105"/>
        <note>catalytic</note>
    </ligand>
</feature>
<evidence type="ECO:0000256" key="3">
    <source>
        <dbReference type="RuleBase" id="RU361183"/>
    </source>
</evidence>
<keyword evidence="2 3" id="KW-0479">Metal-binding</keyword>
<keyword evidence="2 3" id="KW-0862">Zinc</keyword>
<dbReference type="Proteomes" id="UP000887574">
    <property type="component" value="Unplaced"/>
</dbReference>
<organism evidence="5 6">
    <name type="scientific">Ditylenchus dipsaci</name>
    <dbReference type="NCBI Taxonomy" id="166011"/>
    <lineage>
        <taxon>Eukaryota</taxon>
        <taxon>Metazoa</taxon>
        <taxon>Ecdysozoa</taxon>
        <taxon>Nematoda</taxon>
        <taxon>Chromadorea</taxon>
        <taxon>Rhabditida</taxon>
        <taxon>Tylenchina</taxon>
        <taxon>Tylenchomorpha</taxon>
        <taxon>Sphaerularioidea</taxon>
        <taxon>Anguinidae</taxon>
        <taxon>Anguininae</taxon>
        <taxon>Ditylenchus</taxon>
    </lineage>
</organism>
<feature type="domain" description="Peptidase M12A" evidence="4">
    <location>
        <begin position="1"/>
        <end position="113"/>
    </location>
</feature>
<dbReference type="InterPro" id="IPR024079">
    <property type="entry name" value="MetalloPept_cat_dom_sf"/>
</dbReference>
<keyword evidence="2 3" id="KW-0378">Hydrolase</keyword>
<keyword evidence="5" id="KW-1185">Reference proteome</keyword>
<dbReference type="WBParaSite" id="jg24827">
    <property type="protein sequence ID" value="jg24827"/>
    <property type="gene ID" value="jg24827"/>
</dbReference>
<comment type="caution">
    <text evidence="2">Lacks conserved residue(s) required for the propagation of feature annotation.</text>
</comment>
<feature type="binding site" evidence="2">
    <location>
        <position position="55"/>
    </location>
    <ligand>
        <name>Zn(2+)</name>
        <dbReference type="ChEBI" id="CHEBI:29105"/>
        <note>catalytic</note>
    </ligand>
</feature>
<feature type="binding site" evidence="2">
    <location>
        <position position="45"/>
    </location>
    <ligand>
        <name>Zn(2+)</name>
        <dbReference type="ChEBI" id="CHEBI:29105"/>
        <note>catalytic</note>
    </ligand>
</feature>
<dbReference type="SUPFAM" id="SSF55486">
    <property type="entry name" value="Metalloproteases ('zincins'), catalytic domain"/>
    <property type="match status" value="1"/>
</dbReference>
<dbReference type="SMART" id="SM00235">
    <property type="entry name" value="ZnMc"/>
    <property type="match status" value="1"/>
</dbReference>
<dbReference type="GO" id="GO:0006508">
    <property type="term" value="P:proteolysis"/>
    <property type="evidence" value="ECO:0007669"/>
    <property type="project" value="UniProtKB-KW"/>
</dbReference>
<evidence type="ECO:0000259" key="4">
    <source>
        <dbReference type="PROSITE" id="PS51864"/>
    </source>
</evidence>
<dbReference type="InterPro" id="IPR006026">
    <property type="entry name" value="Peptidase_Metallo"/>
</dbReference>
<dbReference type="GO" id="GO:0008270">
    <property type="term" value="F:zinc ion binding"/>
    <property type="evidence" value="ECO:0007669"/>
    <property type="project" value="UniProtKB-UniRule"/>
</dbReference>
<keyword evidence="2 3" id="KW-0482">Metalloprotease</keyword>
<dbReference type="GO" id="GO:0004222">
    <property type="term" value="F:metalloendopeptidase activity"/>
    <property type="evidence" value="ECO:0007669"/>
    <property type="project" value="UniProtKB-UniRule"/>
</dbReference>
<dbReference type="PRINTS" id="PR00480">
    <property type="entry name" value="ASTACIN"/>
</dbReference>
<protein>
    <recommendedName>
        <fullName evidence="3">Metalloendopeptidase</fullName>
        <ecNumber evidence="3">3.4.24.-</ecNumber>
    </recommendedName>
</protein>
<comment type="cofactor">
    <cofactor evidence="2 3">
        <name>Zn(2+)</name>
        <dbReference type="ChEBI" id="CHEBI:29105"/>
    </cofactor>
    <text evidence="2 3">Binds 1 zinc ion per subunit.</text>
</comment>
<keyword evidence="2 3" id="KW-0645">Protease</keyword>
<evidence type="ECO:0000313" key="6">
    <source>
        <dbReference type="WBParaSite" id="jg24827"/>
    </source>
</evidence>
<sequence>MILWDIQNRRGEGCYTTVGRFSGRNVLMLETNQWLLCLVFPTVIHELLHVAGLWHEQMRYDRDKYIKVHYENIVRGTASQFEKVPEYASSTYNVKYDYKSVMHYKKDAFSRAA</sequence>
<reference evidence="6" key="1">
    <citation type="submission" date="2022-11" db="UniProtKB">
        <authorList>
            <consortium name="WormBaseParasite"/>
        </authorList>
    </citation>
    <scope>IDENTIFICATION</scope>
</reference>
<evidence type="ECO:0000313" key="5">
    <source>
        <dbReference type="Proteomes" id="UP000887574"/>
    </source>
</evidence>
<evidence type="ECO:0000256" key="1">
    <source>
        <dbReference type="ARBA" id="ARBA00023157"/>
    </source>
</evidence>
<dbReference type="InterPro" id="IPR001506">
    <property type="entry name" value="Peptidase_M12A"/>
</dbReference>
<dbReference type="PANTHER" id="PTHR10127">
    <property type="entry name" value="DISCOIDIN, CUB, EGF, LAMININ , AND ZINC METALLOPROTEASE DOMAIN CONTAINING"/>
    <property type="match status" value="1"/>
</dbReference>
<dbReference type="EC" id="3.4.24.-" evidence="3"/>
<dbReference type="Gene3D" id="3.40.390.10">
    <property type="entry name" value="Collagenase (Catalytic Domain)"/>
    <property type="match status" value="1"/>
</dbReference>
<keyword evidence="1" id="KW-1015">Disulfide bond</keyword>
<feature type="active site" evidence="2">
    <location>
        <position position="46"/>
    </location>
</feature>
<proteinExistence type="predicted"/>
<accession>A0A915DXU8</accession>
<dbReference type="PROSITE" id="PS51864">
    <property type="entry name" value="ASTACIN"/>
    <property type="match status" value="1"/>
</dbReference>